<dbReference type="Gene3D" id="3.40.30.10">
    <property type="entry name" value="Glutaredoxin"/>
    <property type="match status" value="1"/>
</dbReference>
<dbReference type="PANTHER" id="PTHR43640:SF1">
    <property type="entry name" value="THIOREDOXIN-DEPENDENT PEROXIREDOXIN"/>
    <property type="match status" value="1"/>
</dbReference>
<evidence type="ECO:0000256" key="1">
    <source>
        <dbReference type="SAM" id="SignalP"/>
    </source>
</evidence>
<dbReference type="GO" id="GO:0016491">
    <property type="term" value="F:oxidoreductase activity"/>
    <property type="evidence" value="ECO:0007669"/>
    <property type="project" value="InterPro"/>
</dbReference>
<gene>
    <name evidence="3" type="primary">resA_1</name>
    <name evidence="3" type="ORF">ElP_05550</name>
</gene>
<dbReference type="PANTHER" id="PTHR43640">
    <property type="entry name" value="OS07G0260300 PROTEIN"/>
    <property type="match status" value="1"/>
</dbReference>
<dbReference type="InterPro" id="IPR036249">
    <property type="entry name" value="Thioredoxin-like_sf"/>
</dbReference>
<sequence length="206" mass="21795" precursor="true">MDVTPTHRPSLALLAALLMGLPGPARGEDDRPADRLPGAVEVLGVDGRPMTLEAPEGGVLAIAFLWTPCPNSNQYSPTLNAIAGEFGTDRVRFVGLFVDADLTDAEVAAHAEEYALGFPIGRSGAVRLARELGVGTVPSAVVVDDAGRIRYRGRIDDQFFDLGRRRQVVRSHDLKDAIAALLGGEEVRAPRTEAIGCTLPDFGPGG</sequence>
<dbReference type="KEGG" id="tpla:ElP_05550"/>
<keyword evidence="4" id="KW-1185">Reference proteome</keyword>
<dbReference type="InterPro" id="IPR047262">
    <property type="entry name" value="PRX-like1"/>
</dbReference>
<dbReference type="SUPFAM" id="SSF52833">
    <property type="entry name" value="Thioredoxin-like"/>
    <property type="match status" value="1"/>
</dbReference>
<organism evidence="3 4">
    <name type="scientific">Tautonia plasticadhaerens</name>
    <dbReference type="NCBI Taxonomy" id="2527974"/>
    <lineage>
        <taxon>Bacteria</taxon>
        <taxon>Pseudomonadati</taxon>
        <taxon>Planctomycetota</taxon>
        <taxon>Planctomycetia</taxon>
        <taxon>Isosphaerales</taxon>
        <taxon>Isosphaeraceae</taxon>
        <taxon>Tautonia</taxon>
    </lineage>
</organism>
<dbReference type="PROSITE" id="PS51352">
    <property type="entry name" value="THIOREDOXIN_2"/>
    <property type="match status" value="1"/>
</dbReference>
<keyword evidence="1" id="KW-0732">Signal</keyword>
<dbReference type="Proteomes" id="UP000317835">
    <property type="component" value="Chromosome"/>
</dbReference>
<name>A0A518GVU1_9BACT</name>
<dbReference type="EMBL" id="CP036426">
    <property type="protein sequence ID" value="QDV32715.1"/>
    <property type="molecule type" value="Genomic_DNA"/>
</dbReference>
<dbReference type="InterPro" id="IPR013740">
    <property type="entry name" value="Redoxin"/>
</dbReference>
<evidence type="ECO:0000259" key="2">
    <source>
        <dbReference type="PROSITE" id="PS51352"/>
    </source>
</evidence>
<dbReference type="InterPro" id="IPR013766">
    <property type="entry name" value="Thioredoxin_domain"/>
</dbReference>
<reference evidence="3 4" key="1">
    <citation type="submission" date="2019-02" db="EMBL/GenBank/DDBJ databases">
        <title>Deep-cultivation of Planctomycetes and their phenomic and genomic characterization uncovers novel biology.</title>
        <authorList>
            <person name="Wiegand S."/>
            <person name="Jogler M."/>
            <person name="Boedeker C."/>
            <person name="Pinto D."/>
            <person name="Vollmers J."/>
            <person name="Rivas-Marin E."/>
            <person name="Kohn T."/>
            <person name="Peeters S.H."/>
            <person name="Heuer A."/>
            <person name="Rast P."/>
            <person name="Oberbeckmann S."/>
            <person name="Bunk B."/>
            <person name="Jeske O."/>
            <person name="Meyerdierks A."/>
            <person name="Storesund J.E."/>
            <person name="Kallscheuer N."/>
            <person name="Luecker S."/>
            <person name="Lage O.M."/>
            <person name="Pohl T."/>
            <person name="Merkel B.J."/>
            <person name="Hornburger P."/>
            <person name="Mueller R.-W."/>
            <person name="Bruemmer F."/>
            <person name="Labrenz M."/>
            <person name="Spormann A.M."/>
            <person name="Op den Camp H."/>
            <person name="Overmann J."/>
            <person name="Amann R."/>
            <person name="Jetten M.S.M."/>
            <person name="Mascher T."/>
            <person name="Medema M.H."/>
            <person name="Devos D.P."/>
            <person name="Kaster A.-K."/>
            <person name="Ovreas L."/>
            <person name="Rohde M."/>
            <person name="Galperin M.Y."/>
            <person name="Jogler C."/>
        </authorList>
    </citation>
    <scope>NUCLEOTIDE SEQUENCE [LARGE SCALE GENOMIC DNA]</scope>
    <source>
        <strain evidence="3 4">ElP</strain>
    </source>
</reference>
<feature type="signal peptide" evidence="1">
    <location>
        <begin position="1"/>
        <end position="27"/>
    </location>
</feature>
<protein>
    <submittedName>
        <fullName evidence="3">Thiol-disulfide oxidoreductase ResA</fullName>
    </submittedName>
</protein>
<feature type="domain" description="Thioredoxin" evidence="2">
    <location>
        <begin position="30"/>
        <end position="183"/>
    </location>
</feature>
<evidence type="ECO:0000313" key="3">
    <source>
        <dbReference type="EMBL" id="QDV32715.1"/>
    </source>
</evidence>
<feature type="chain" id="PRO_5021833684" evidence="1">
    <location>
        <begin position="28"/>
        <end position="206"/>
    </location>
</feature>
<proteinExistence type="predicted"/>
<dbReference type="AlphaFoldDB" id="A0A518GVU1"/>
<accession>A0A518GVU1</accession>
<evidence type="ECO:0000313" key="4">
    <source>
        <dbReference type="Proteomes" id="UP000317835"/>
    </source>
</evidence>
<dbReference type="RefSeq" id="WP_197446667.1">
    <property type="nucleotide sequence ID" value="NZ_CP036426.1"/>
</dbReference>
<dbReference type="Pfam" id="PF08534">
    <property type="entry name" value="Redoxin"/>
    <property type="match status" value="1"/>
</dbReference>